<dbReference type="InterPro" id="IPR009057">
    <property type="entry name" value="Homeodomain-like_sf"/>
</dbReference>
<comment type="subcellular location">
    <subcellularLocation>
        <location evidence="1">Nucleus</location>
    </subcellularLocation>
</comment>
<dbReference type="PANTHER" id="PTHR47994:SF11">
    <property type="entry name" value="BINDING PROTEIN, PUTATIVE-RELATED"/>
    <property type="match status" value="1"/>
</dbReference>
<comment type="caution">
    <text evidence="7">The sequence shown here is derived from an EMBL/GenBank/DDBJ whole genome shotgun (WGS) entry which is preliminary data.</text>
</comment>
<sequence>MGRSPCCDESGLKKGPWTQEEDQKLVNYIEKHGHGSWRALPKLAGLNRCGKSCRLRWTNYLRPGIKRGKFSQEEEQTILNLHAILGNKWSAIASHLPGRTDNEIKNFWNTHLKKKLIHMGYDPITHQPRTDIFSGLSQLLALATLKELLDHHHPLDQNAAILLQAEAIQLARLQYFQQQQQQQLLQQPHHQLDADTNKNTMNNNLSSDDQFENTISSSIGIISDLKFDDNDSIIPFSHMPELKTYEQPLLSSNNNKEMVHHATHHHESIALCNGESSPNSPWLLSCSSTTPSTPNSHVVPAAATDTLLVTENCPASTIWPELLVEDPLFNVIS</sequence>
<dbReference type="PANTHER" id="PTHR47994">
    <property type="entry name" value="F14D16.11-RELATED"/>
    <property type="match status" value="1"/>
</dbReference>
<dbReference type="FunFam" id="1.10.10.60:FF:000001">
    <property type="entry name" value="MYB-related transcription factor"/>
    <property type="match status" value="1"/>
</dbReference>
<proteinExistence type="predicted"/>
<dbReference type="GO" id="GO:0005634">
    <property type="term" value="C:nucleus"/>
    <property type="evidence" value="ECO:0007669"/>
    <property type="project" value="UniProtKB-SubCell"/>
</dbReference>
<name>A0AAN9FG49_CROPI</name>
<dbReference type="InterPro" id="IPR015495">
    <property type="entry name" value="Myb_TF_plants"/>
</dbReference>
<organism evidence="7 8">
    <name type="scientific">Crotalaria pallida</name>
    <name type="common">Smooth rattlebox</name>
    <name type="synonym">Crotalaria striata</name>
    <dbReference type="NCBI Taxonomy" id="3830"/>
    <lineage>
        <taxon>Eukaryota</taxon>
        <taxon>Viridiplantae</taxon>
        <taxon>Streptophyta</taxon>
        <taxon>Embryophyta</taxon>
        <taxon>Tracheophyta</taxon>
        <taxon>Spermatophyta</taxon>
        <taxon>Magnoliopsida</taxon>
        <taxon>eudicotyledons</taxon>
        <taxon>Gunneridae</taxon>
        <taxon>Pentapetalae</taxon>
        <taxon>rosids</taxon>
        <taxon>fabids</taxon>
        <taxon>Fabales</taxon>
        <taxon>Fabaceae</taxon>
        <taxon>Papilionoideae</taxon>
        <taxon>50 kb inversion clade</taxon>
        <taxon>genistoids sensu lato</taxon>
        <taxon>core genistoids</taxon>
        <taxon>Crotalarieae</taxon>
        <taxon>Crotalaria</taxon>
    </lineage>
</organism>
<dbReference type="SUPFAM" id="SSF46689">
    <property type="entry name" value="Homeodomain-like"/>
    <property type="match status" value="1"/>
</dbReference>
<dbReference type="CDD" id="cd00167">
    <property type="entry name" value="SANT"/>
    <property type="match status" value="2"/>
</dbReference>
<dbReference type="GO" id="GO:0003677">
    <property type="term" value="F:DNA binding"/>
    <property type="evidence" value="ECO:0007669"/>
    <property type="project" value="UniProtKB-KW"/>
</dbReference>
<evidence type="ECO:0000313" key="8">
    <source>
        <dbReference type="Proteomes" id="UP001372338"/>
    </source>
</evidence>
<feature type="domain" description="HTH myb-type" evidence="6">
    <location>
        <begin position="9"/>
        <end position="61"/>
    </location>
</feature>
<feature type="domain" description="HTH myb-type" evidence="6">
    <location>
        <begin position="62"/>
        <end position="116"/>
    </location>
</feature>
<gene>
    <name evidence="7" type="ORF">RIF29_16166</name>
</gene>
<evidence type="ECO:0000256" key="2">
    <source>
        <dbReference type="ARBA" id="ARBA00022737"/>
    </source>
</evidence>
<dbReference type="AlphaFoldDB" id="A0AAN9FG49"/>
<dbReference type="EMBL" id="JAYWIO010000003">
    <property type="protein sequence ID" value="KAK7275059.1"/>
    <property type="molecule type" value="Genomic_DNA"/>
</dbReference>
<dbReference type="InterPro" id="IPR017930">
    <property type="entry name" value="Myb_dom"/>
</dbReference>
<dbReference type="FunFam" id="1.10.10.60:FF:000349">
    <property type="entry name" value="Transcription factor MYB39"/>
    <property type="match status" value="1"/>
</dbReference>
<evidence type="ECO:0000256" key="1">
    <source>
        <dbReference type="ARBA" id="ARBA00004123"/>
    </source>
</evidence>
<dbReference type="PROSITE" id="PS50090">
    <property type="entry name" value="MYB_LIKE"/>
    <property type="match status" value="2"/>
</dbReference>
<protein>
    <submittedName>
        <fullName evidence="7">Uncharacterized protein</fullName>
    </submittedName>
</protein>
<evidence type="ECO:0000256" key="3">
    <source>
        <dbReference type="ARBA" id="ARBA00023125"/>
    </source>
</evidence>
<evidence type="ECO:0000256" key="4">
    <source>
        <dbReference type="ARBA" id="ARBA00023242"/>
    </source>
</evidence>
<dbReference type="Proteomes" id="UP001372338">
    <property type="component" value="Unassembled WGS sequence"/>
</dbReference>
<accession>A0AAN9FG49</accession>
<dbReference type="SMART" id="SM00717">
    <property type="entry name" value="SANT"/>
    <property type="match status" value="2"/>
</dbReference>
<keyword evidence="3" id="KW-0238">DNA-binding</keyword>
<evidence type="ECO:0000259" key="6">
    <source>
        <dbReference type="PROSITE" id="PS51294"/>
    </source>
</evidence>
<feature type="domain" description="Myb-like" evidence="5">
    <location>
        <begin position="9"/>
        <end position="61"/>
    </location>
</feature>
<dbReference type="Gene3D" id="1.10.10.60">
    <property type="entry name" value="Homeodomain-like"/>
    <property type="match status" value="2"/>
</dbReference>
<evidence type="ECO:0000313" key="7">
    <source>
        <dbReference type="EMBL" id="KAK7275059.1"/>
    </source>
</evidence>
<dbReference type="PROSITE" id="PS51294">
    <property type="entry name" value="HTH_MYB"/>
    <property type="match status" value="2"/>
</dbReference>
<dbReference type="Pfam" id="PF00249">
    <property type="entry name" value="Myb_DNA-binding"/>
    <property type="match status" value="2"/>
</dbReference>
<reference evidence="7 8" key="1">
    <citation type="submission" date="2024-01" db="EMBL/GenBank/DDBJ databases">
        <title>The genomes of 5 underutilized Papilionoideae crops provide insights into root nodulation and disease resistanc.</title>
        <authorList>
            <person name="Yuan L."/>
        </authorList>
    </citation>
    <scope>NUCLEOTIDE SEQUENCE [LARGE SCALE GENOMIC DNA]</scope>
    <source>
        <strain evidence="7">ZHUSHIDOU_FW_LH</strain>
        <tissue evidence="7">Leaf</tissue>
    </source>
</reference>
<keyword evidence="4" id="KW-0539">Nucleus</keyword>
<keyword evidence="8" id="KW-1185">Reference proteome</keyword>
<feature type="domain" description="Myb-like" evidence="5">
    <location>
        <begin position="62"/>
        <end position="112"/>
    </location>
</feature>
<keyword evidence="2" id="KW-0677">Repeat</keyword>
<evidence type="ECO:0000259" key="5">
    <source>
        <dbReference type="PROSITE" id="PS50090"/>
    </source>
</evidence>
<dbReference type="InterPro" id="IPR001005">
    <property type="entry name" value="SANT/Myb"/>
</dbReference>